<evidence type="ECO:0000259" key="7">
    <source>
        <dbReference type="Pfam" id="PF20684"/>
    </source>
</evidence>
<evidence type="ECO:0000313" key="9">
    <source>
        <dbReference type="Proteomes" id="UP000068243"/>
    </source>
</evidence>
<name>A0A100ISS8_ASPNG</name>
<feature type="transmembrane region" description="Helical" evidence="6">
    <location>
        <begin position="164"/>
        <end position="193"/>
    </location>
</feature>
<accession>A0A100ISS8</accession>
<evidence type="ECO:0000256" key="4">
    <source>
        <dbReference type="ARBA" id="ARBA00023136"/>
    </source>
</evidence>
<gene>
    <name evidence="8" type="ORF">ABL_09328</name>
</gene>
<dbReference type="InterPro" id="IPR049326">
    <property type="entry name" value="Rhodopsin_dom_fungi"/>
</dbReference>
<evidence type="ECO:0000256" key="3">
    <source>
        <dbReference type="ARBA" id="ARBA00022989"/>
    </source>
</evidence>
<comment type="subcellular location">
    <subcellularLocation>
        <location evidence="1">Membrane</location>
        <topology evidence="1">Multi-pass membrane protein</topology>
    </subcellularLocation>
</comment>
<dbReference type="Pfam" id="PF20684">
    <property type="entry name" value="Fung_rhodopsin"/>
    <property type="match status" value="1"/>
</dbReference>
<feature type="transmembrane region" description="Helical" evidence="6">
    <location>
        <begin position="89"/>
        <end position="111"/>
    </location>
</feature>
<evidence type="ECO:0000256" key="6">
    <source>
        <dbReference type="SAM" id="Phobius"/>
    </source>
</evidence>
<dbReference type="OrthoDB" id="5429740at2759"/>
<dbReference type="EMBL" id="BCMY01000022">
    <property type="protein sequence ID" value="GAQ46667.1"/>
    <property type="molecule type" value="Genomic_DNA"/>
</dbReference>
<feature type="transmembrane region" description="Helical" evidence="6">
    <location>
        <begin position="123"/>
        <end position="144"/>
    </location>
</feature>
<dbReference type="AlphaFoldDB" id="A0A100ISS8"/>
<evidence type="ECO:0000256" key="2">
    <source>
        <dbReference type="ARBA" id="ARBA00022692"/>
    </source>
</evidence>
<dbReference type="InterPro" id="IPR052337">
    <property type="entry name" value="SAT4-like"/>
</dbReference>
<keyword evidence="2 6" id="KW-0812">Transmembrane</keyword>
<comment type="similarity">
    <text evidence="5">Belongs to the SAT4 family.</text>
</comment>
<dbReference type="OMA" id="SYVQCTI"/>
<proteinExistence type="inferred from homology"/>
<feature type="domain" description="Rhodopsin" evidence="7">
    <location>
        <begin position="29"/>
        <end position="268"/>
    </location>
</feature>
<organism evidence="8 9">
    <name type="scientific">Aspergillus niger</name>
    <dbReference type="NCBI Taxonomy" id="5061"/>
    <lineage>
        <taxon>Eukaryota</taxon>
        <taxon>Fungi</taxon>
        <taxon>Dikarya</taxon>
        <taxon>Ascomycota</taxon>
        <taxon>Pezizomycotina</taxon>
        <taxon>Eurotiomycetes</taxon>
        <taxon>Eurotiomycetidae</taxon>
        <taxon>Eurotiales</taxon>
        <taxon>Aspergillaceae</taxon>
        <taxon>Aspergillus</taxon>
        <taxon>Aspergillus subgen. Circumdati</taxon>
    </lineage>
</organism>
<dbReference type="VEuPathDB" id="FungiDB:ASPNIDRAFT2_1123807"/>
<feature type="transmembrane region" description="Helical" evidence="6">
    <location>
        <begin position="205"/>
        <end position="225"/>
    </location>
</feature>
<feature type="transmembrane region" description="Helical" evidence="6">
    <location>
        <begin position="45"/>
        <end position="69"/>
    </location>
</feature>
<dbReference type="VEuPathDB" id="FungiDB:ATCC64974_72350"/>
<feature type="transmembrane region" description="Helical" evidence="6">
    <location>
        <begin position="245"/>
        <end position="267"/>
    </location>
</feature>
<dbReference type="Proteomes" id="UP000068243">
    <property type="component" value="Unassembled WGS sequence"/>
</dbReference>
<keyword evidence="3 6" id="KW-1133">Transmembrane helix</keyword>
<evidence type="ECO:0000313" key="8">
    <source>
        <dbReference type="EMBL" id="GAQ46667.1"/>
    </source>
</evidence>
<dbReference type="VEuPathDB" id="FungiDB:An16g01210"/>
<dbReference type="GO" id="GO:0016020">
    <property type="term" value="C:membrane"/>
    <property type="evidence" value="ECO:0007669"/>
    <property type="project" value="UniProtKB-SubCell"/>
</dbReference>
<reference evidence="9" key="1">
    <citation type="journal article" date="2016" name="Genome Announc.">
        <title>Draft genome sequence of Aspergillus niger strain An76.</title>
        <authorList>
            <person name="Gong W."/>
            <person name="Cheng Z."/>
            <person name="Zhang H."/>
            <person name="Liu L."/>
            <person name="Gao P."/>
            <person name="Wang L."/>
        </authorList>
    </citation>
    <scope>NUCLEOTIDE SEQUENCE [LARGE SCALE GENOMIC DNA]</scope>
    <source>
        <strain evidence="9">An76</strain>
    </source>
</reference>
<comment type="caution">
    <text evidence="8">The sequence shown here is derived from an EMBL/GenBank/DDBJ whole genome shotgun (WGS) entry which is preliminary data.</text>
</comment>
<keyword evidence="4 6" id="KW-0472">Membrane</keyword>
<evidence type="ECO:0000256" key="1">
    <source>
        <dbReference type="ARBA" id="ARBA00004141"/>
    </source>
</evidence>
<sequence length="350" mass="39339">MESASYNAGPGILGLTWAATGVATLIMLLRLIAKYRIRNLSWDDATMVLAYALAITSSILITIAISHGYGRHGYELDLTDRILTTKLYTVFQCVTIVSTGTGRVAFVLYLIPIFRHKYLTGHLLWLIFALQLIANYASPVTILARCSDIRAIWDVSVKSKCWNPSILIIYSYVQCTINTATDLYLAIFPAYTLWSLNLKRRTKTILIILMSLGLIAMVGSIMRIINLPSLSIIDDESAATNRLTIWALLECYLVITTASIPCIRTLVRDSVRLLVNSSRSRSQREADSRRTRQNTWGDYHNSRSYRVAVGDDVEDRRHILGDVELGRYGRNGISKLVEVTVAEESIPKWI</sequence>
<feature type="transmembrane region" description="Helical" evidence="6">
    <location>
        <begin position="12"/>
        <end position="33"/>
    </location>
</feature>
<dbReference type="PANTHER" id="PTHR33048:SF155">
    <property type="entry name" value="INTEGRAL MEMBRANE PROTEIN"/>
    <property type="match status" value="1"/>
</dbReference>
<dbReference type="PANTHER" id="PTHR33048">
    <property type="entry name" value="PTH11-LIKE INTEGRAL MEMBRANE PROTEIN (AFU_ORTHOLOGUE AFUA_5G11245)"/>
    <property type="match status" value="1"/>
</dbReference>
<protein>
    <recommendedName>
        <fullName evidence="7">Rhodopsin domain-containing protein</fullName>
    </recommendedName>
</protein>
<evidence type="ECO:0000256" key="5">
    <source>
        <dbReference type="ARBA" id="ARBA00038359"/>
    </source>
</evidence>
<dbReference type="VEuPathDB" id="FungiDB:M747DRAFT_343619"/>